<dbReference type="Proteomes" id="UP000268857">
    <property type="component" value="Unassembled WGS sequence"/>
</dbReference>
<dbReference type="InterPro" id="IPR025714">
    <property type="entry name" value="Methyltranfer_dom"/>
</dbReference>
<dbReference type="InterPro" id="IPR029063">
    <property type="entry name" value="SAM-dependent_MTases_sf"/>
</dbReference>
<dbReference type="AlphaFoldDB" id="A0A3S0YCW1"/>
<evidence type="ECO:0000313" key="8">
    <source>
        <dbReference type="Proteomes" id="UP000268857"/>
    </source>
</evidence>
<keyword evidence="2" id="KW-0808">Transferase</keyword>
<evidence type="ECO:0000256" key="2">
    <source>
        <dbReference type="ARBA" id="ARBA00022679"/>
    </source>
</evidence>
<keyword evidence="8" id="KW-1185">Reference proteome</keyword>
<feature type="compositionally biased region" description="Low complexity" evidence="4">
    <location>
        <begin position="53"/>
        <end position="65"/>
    </location>
</feature>
<dbReference type="Pfam" id="PF13847">
    <property type="entry name" value="Methyltransf_31"/>
    <property type="match status" value="1"/>
</dbReference>
<evidence type="ECO:0000259" key="6">
    <source>
        <dbReference type="Pfam" id="PF13847"/>
    </source>
</evidence>
<feature type="signal peptide" evidence="5">
    <location>
        <begin position="1"/>
        <end position="26"/>
    </location>
</feature>
<protein>
    <recommendedName>
        <fullName evidence="6">Methyltransferase domain-containing protein</fullName>
    </recommendedName>
</protein>
<dbReference type="CDD" id="cd02440">
    <property type="entry name" value="AdoMet_MTases"/>
    <property type="match status" value="1"/>
</dbReference>
<dbReference type="STRING" id="211165.GCA_000317285_04201"/>
<name>A0A3S0YCW1_CHLFR</name>
<dbReference type="OrthoDB" id="281208at2"/>
<accession>A0A3S0YCW1</accession>
<dbReference type="EMBL" id="RSCJ01000009">
    <property type="protein sequence ID" value="RUR81817.1"/>
    <property type="molecule type" value="Genomic_DNA"/>
</dbReference>
<organism evidence="7 8">
    <name type="scientific">Chlorogloeopsis fritschii PCC 6912</name>
    <dbReference type="NCBI Taxonomy" id="211165"/>
    <lineage>
        <taxon>Bacteria</taxon>
        <taxon>Bacillati</taxon>
        <taxon>Cyanobacteriota</taxon>
        <taxon>Cyanophyceae</taxon>
        <taxon>Nostocales</taxon>
        <taxon>Chlorogloeopsidaceae</taxon>
        <taxon>Chlorogloeopsis</taxon>
    </lineage>
</organism>
<dbReference type="SUPFAM" id="SSF53335">
    <property type="entry name" value="S-adenosyl-L-methionine-dependent methyltransferases"/>
    <property type="match status" value="1"/>
</dbReference>
<reference evidence="7 8" key="1">
    <citation type="journal article" date="2019" name="Genome Biol. Evol.">
        <title>Day and night: Metabolic profiles and evolutionary relationships of six axenic non-marine cyanobacteria.</title>
        <authorList>
            <person name="Will S.E."/>
            <person name="Henke P."/>
            <person name="Boedeker C."/>
            <person name="Huang S."/>
            <person name="Brinkmann H."/>
            <person name="Rohde M."/>
            <person name="Jarek M."/>
            <person name="Friedl T."/>
            <person name="Seufert S."/>
            <person name="Schumacher M."/>
            <person name="Overmann J."/>
            <person name="Neumann-Schaal M."/>
            <person name="Petersen J."/>
        </authorList>
    </citation>
    <scope>NUCLEOTIDE SEQUENCE [LARGE SCALE GENOMIC DNA]</scope>
    <source>
        <strain evidence="7 8">PCC 6912</strain>
    </source>
</reference>
<dbReference type="GO" id="GO:0016279">
    <property type="term" value="F:protein-lysine N-methyltransferase activity"/>
    <property type="evidence" value="ECO:0007669"/>
    <property type="project" value="InterPro"/>
</dbReference>
<evidence type="ECO:0000256" key="1">
    <source>
        <dbReference type="ARBA" id="ARBA00022603"/>
    </source>
</evidence>
<sequence>MQTKKLFLGILTGISVASLSIVGCTAQQDNTAVESQQTPASTTAAQREPVNNTQAQAPAPTTTTKPQERPADVPYVPTPQEVVNRMLQLGQVDKNDVVYDLGSGDGRIPITAAQKYGARGVGIDIDPERIQEANENARKAGVTDRVQFRQQDLFNTDLSEATVVTLYLLPDINVKLRPKLLKELKPGTLVVSHAFDMGEWKPERVEQVEGRTIYVWRVPKNPPANLL</sequence>
<gene>
    <name evidence="7" type="ORF">PCC6912_26860</name>
</gene>
<dbReference type="InterPro" id="IPR026170">
    <property type="entry name" value="FAM173A/B"/>
</dbReference>
<keyword evidence="3" id="KW-0949">S-adenosyl-L-methionine</keyword>
<evidence type="ECO:0000256" key="4">
    <source>
        <dbReference type="SAM" id="MobiDB-lite"/>
    </source>
</evidence>
<keyword evidence="5" id="KW-0732">Signal</keyword>
<proteinExistence type="predicted"/>
<dbReference type="RefSeq" id="WP_016875240.1">
    <property type="nucleotide sequence ID" value="NZ_AJLN01000104.1"/>
</dbReference>
<evidence type="ECO:0000313" key="7">
    <source>
        <dbReference type="EMBL" id="RUR81817.1"/>
    </source>
</evidence>
<dbReference type="GO" id="GO:0032259">
    <property type="term" value="P:methylation"/>
    <property type="evidence" value="ECO:0007669"/>
    <property type="project" value="UniProtKB-KW"/>
</dbReference>
<feature type="compositionally biased region" description="Polar residues" evidence="4">
    <location>
        <begin position="33"/>
        <end position="52"/>
    </location>
</feature>
<feature type="domain" description="Methyltransferase" evidence="6">
    <location>
        <begin position="93"/>
        <end position="159"/>
    </location>
</feature>
<feature type="region of interest" description="Disordered" evidence="4">
    <location>
        <begin position="33"/>
        <end position="74"/>
    </location>
</feature>
<evidence type="ECO:0000256" key="5">
    <source>
        <dbReference type="SAM" id="SignalP"/>
    </source>
</evidence>
<evidence type="ECO:0000256" key="3">
    <source>
        <dbReference type="ARBA" id="ARBA00022691"/>
    </source>
</evidence>
<dbReference type="PROSITE" id="PS51257">
    <property type="entry name" value="PROKAR_LIPOPROTEIN"/>
    <property type="match status" value="1"/>
</dbReference>
<feature type="chain" id="PRO_5018658439" description="Methyltransferase domain-containing protein" evidence="5">
    <location>
        <begin position="27"/>
        <end position="227"/>
    </location>
</feature>
<keyword evidence="1" id="KW-0489">Methyltransferase</keyword>
<dbReference type="Gene3D" id="3.40.50.150">
    <property type="entry name" value="Vaccinia Virus protein VP39"/>
    <property type="match status" value="1"/>
</dbReference>
<comment type="caution">
    <text evidence="7">The sequence shown here is derived from an EMBL/GenBank/DDBJ whole genome shotgun (WGS) entry which is preliminary data.</text>
</comment>
<dbReference type="PANTHER" id="PTHR13610">
    <property type="entry name" value="METHYLTRANSFERASE DOMAIN-CONTAINING PROTEIN"/>
    <property type="match status" value="1"/>
</dbReference>
<dbReference type="PANTHER" id="PTHR13610:SF11">
    <property type="entry name" value="METHYLTRANSFERASE DOMAIN-CONTAINING PROTEIN"/>
    <property type="match status" value="1"/>
</dbReference>